<dbReference type="PANTHER" id="PTHR31319:SF114">
    <property type="entry name" value="OS12G0262400 PROTEIN"/>
    <property type="match status" value="1"/>
</dbReference>
<proteinExistence type="predicted"/>
<keyword evidence="2 3" id="KW-0539">Nucleus</keyword>
<evidence type="ECO:0000256" key="2">
    <source>
        <dbReference type="ARBA" id="ARBA00023242"/>
    </source>
</evidence>
<dbReference type="GO" id="GO:0005634">
    <property type="term" value="C:nucleus"/>
    <property type="evidence" value="ECO:0007669"/>
    <property type="project" value="UniProtKB-SubCell"/>
</dbReference>
<evidence type="ECO:0000259" key="5">
    <source>
        <dbReference type="PROSITE" id="PS51017"/>
    </source>
</evidence>
<dbReference type="GO" id="GO:0003700">
    <property type="term" value="F:DNA-binding transcription factor activity"/>
    <property type="evidence" value="ECO:0007669"/>
    <property type="project" value="TreeGrafter"/>
</dbReference>
<feature type="region of interest" description="Disordered" evidence="4">
    <location>
        <begin position="235"/>
        <end position="265"/>
    </location>
</feature>
<organism evidence="6 7">
    <name type="scientific">Ceratopteris richardii</name>
    <name type="common">Triangle waterfern</name>
    <dbReference type="NCBI Taxonomy" id="49495"/>
    <lineage>
        <taxon>Eukaryota</taxon>
        <taxon>Viridiplantae</taxon>
        <taxon>Streptophyta</taxon>
        <taxon>Embryophyta</taxon>
        <taxon>Tracheophyta</taxon>
        <taxon>Polypodiopsida</taxon>
        <taxon>Polypodiidae</taxon>
        <taxon>Polypodiales</taxon>
        <taxon>Pteridineae</taxon>
        <taxon>Pteridaceae</taxon>
        <taxon>Parkerioideae</taxon>
        <taxon>Ceratopteris</taxon>
    </lineage>
</organism>
<comment type="caution">
    <text evidence="6">The sequence shown here is derived from an EMBL/GenBank/DDBJ whole genome shotgun (WGS) entry which is preliminary data.</text>
</comment>
<evidence type="ECO:0000313" key="6">
    <source>
        <dbReference type="EMBL" id="KAH7415515.1"/>
    </source>
</evidence>
<evidence type="ECO:0000256" key="3">
    <source>
        <dbReference type="PROSITE-ProRule" id="PRU00357"/>
    </source>
</evidence>
<protein>
    <recommendedName>
        <fullName evidence="5">CCT domain-containing protein</fullName>
    </recommendedName>
</protein>
<comment type="subcellular location">
    <subcellularLocation>
        <location evidence="1 3">Nucleus</location>
    </subcellularLocation>
</comment>
<evidence type="ECO:0000313" key="7">
    <source>
        <dbReference type="Proteomes" id="UP000825935"/>
    </source>
</evidence>
<dbReference type="OrthoDB" id="153872at2759"/>
<dbReference type="AlphaFoldDB" id="A0A8T2TBI6"/>
<reference evidence="6" key="1">
    <citation type="submission" date="2021-08" db="EMBL/GenBank/DDBJ databases">
        <title>WGS assembly of Ceratopteris richardii.</title>
        <authorList>
            <person name="Marchant D.B."/>
            <person name="Chen G."/>
            <person name="Jenkins J."/>
            <person name="Shu S."/>
            <person name="Leebens-Mack J."/>
            <person name="Grimwood J."/>
            <person name="Schmutz J."/>
            <person name="Soltis P."/>
            <person name="Soltis D."/>
            <person name="Chen Z.-H."/>
        </authorList>
    </citation>
    <scope>NUCLEOTIDE SEQUENCE</scope>
    <source>
        <strain evidence="6">Whitten #5841</strain>
        <tissue evidence="6">Leaf</tissue>
    </source>
</reference>
<dbReference type="InterPro" id="IPR045281">
    <property type="entry name" value="CONSTANS-like"/>
</dbReference>
<dbReference type="EMBL" id="CM035419">
    <property type="protein sequence ID" value="KAH7415515.1"/>
    <property type="molecule type" value="Genomic_DNA"/>
</dbReference>
<name>A0A8T2TBI6_CERRI</name>
<sequence>MEQMPDGSLLAELGFEDECSITGDVRATLGVPMKEDARHIQSTELHLNHFSMFLDEETAESLQSIGMVPDLCSPRLYASMQRNNINLPEKIDRTSSRVPVYAASLSGHEVDCVSLYDVGMSSESSITAMNTLRSLPLCETGENSAVSSVEPIPSMVPLSLKEESLSNPTTVRGGIQIACSSEMVTPNLVISPQTSPPDFLSGDSDSGLLCNLAGNSVPLAESEFARINAVEGKEGSTASRKAFGSSNASALQTRHAPSSLHRSQSSHSLGQLAVHQCSISHSDDGNTSTVCEQEVTPCISFSNPLGRRQSAESRGFCHQHVSMRRVYSTGDLQFSCGVKVENMLKEEASGTRTGHYTVEERRMKLHRYRQKRTERNFNKKIKYACRKTLADNRPRVRGRFARNDEMGESIAKISDLLGHGHEYERSMNHHSWMVQVSPD</sequence>
<feature type="compositionally biased region" description="Polar residues" evidence="4">
    <location>
        <begin position="236"/>
        <end position="256"/>
    </location>
</feature>
<evidence type="ECO:0000256" key="1">
    <source>
        <dbReference type="ARBA" id="ARBA00004123"/>
    </source>
</evidence>
<dbReference type="InterPro" id="IPR010402">
    <property type="entry name" value="CCT_domain"/>
</dbReference>
<gene>
    <name evidence="6" type="ORF">KP509_14G049500</name>
</gene>
<dbReference type="PROSITE" id="PS51017">
    <property type="entry name" value="CCT"/>
    <property type="match status" value="1"/>
</dbReference>
<keyword evidence="7" id="KW-1185">Reference proteome</keyword>
<feature type="domain" description="CCT" evidence="5">
    <location>
        <begin position="361"/>
        <end position="403"/>
    </location>
</feature>
<evidence type="ECO:0000256" key="4">
    <source>
        <dbReference type="SAM" id="MobiDB-lite"/>
    </source>
</evidence>
<dbReference type="Proteomes" id="UP000825935">
    <property type="component" value="Chromosome 14"/>
</dbReference>
<dbReference type="PANTHER" id="PTHR31319">
    <property type="entry name" value="ZINC FINGER PROTEIN CONSTANS-LIKE 4"/>
    <property type="match status" value="1"/>
</dbReference>
<accession>A0A8T2TBI6</accession>
<dbReference type="Pfam" id="PF06203">
    <property type="entry name" value="CCT"/>
    <property type="match status" value="1"/>
</dbReference>